<evidence type="ECO:0008006" key="4">
    <source>
        <dbReference type="Google" id="ProtNLM"/>
    </source>
</evidence>
<organism evidence="2 3">
    <name type="scientific">Epicoccum nigrum</name>
    <name type="common">Soil fungus</name>
    <name type="synonym">Epicoccum purpurascens</name>
    <dbReference type="NCBI Taxonomy" id="105696"/>
    <lineage>
        <taxon>Eukaryota</taxon>
        <taxon>Fungi</taxon>
        <taxon>Dikarya</taxon>
        <taxon>Ascomycota</taxon>
        <taxon>Pezizomycotina</taxon>
        <taxon>Dothideomycetes</taxon>
        <taxon>Pleosporomycetidae</taxon>
        <taxon>Pleosporales</taxon>
        <taxon>Pleosporineae</taxon>
        <taxon>Didymellaceae</taxon>
        <taxon>Epicoccum</taxon>
    </lineage>
</organism>
<dbReference type="Pfam" id="PF07103">
    <property type="entry name" value="DUF1365"/>
    <property type="match status" value="1"/>
</dbReference>
<evidence type="ECO:0000313" key="3">
    <source>
        <dbReference type="Proteomes" id="UP000193240"/>
    </source>
</evidence>
<dbReference type="Proteomes" id="UP000193240">
    <property type="component" value="Unassembled WGS sequence"/>
</dbReference>
<dbReference type="PANTHER" id="PTHR33973:SF4">
    <property type="entry name" value="OS07G0153300 PROTEIN"/>
    <property type="match status" value="1"/>
</dbReference>
<dbReference type="AlphaFoldDB" id="A0A1Y2M8P3"/>
<sequence length="655" mass="75019">MLTFLATWALGAGVRRYFGDRQLRTDCCTFAIIAVWLTREELAVFLRQKWNAPAVSMGSSAVALALITVPLAFLGLQRFSRDNSKEQESHKDLSEWMIPYPKAKIFPCETKHARMFPKRHAFNYSYLQCGFPIIPGGVTPDGRDFATGADQELGSWWLRVRASDYLTRGNGQAGFYGKLQAFMRDHNVDDNEWSYGYLVTAPRFFGYSFNPVSFWYIYDQEHQLKKMILEVNNTFGERRIYLLNGTRSPTPPETPDSTLETESESGMPLGTKSRFTDLWMKDFHVSPFNSRKGSYALRAQNPFPYAGYDTPMIDNTITLKSSKDHAKVVARLSCVGDPLDPTELGLLGAMWFISKWWWVGLLTFPRILKEAFNLFYKRSLNVWFRPEVLAPSLGRLPTPAEVTIQQVFHDHLAHLVNIAQDKFRITLHTTIPELPKQSIQFSRPSEGGTVKELEIRVLTPAFYSRFIHYAYTSEAFDRECIFTDEKNRTCWVSHPELLAQLLAQSTVPKPQSIARRNPVNELRWSLLKRLRCAPTEPAYNATPKSSEFRLEDIRAVRYSEMDNFVRRQPGQKYAGAYRRIVTELFLAQRFFLGFPQIVGLGDLILRTFLSCYAAQQLSSLTDCSQISSLDINWRLLLRGTVAAFAGHAYALFKGY</sequence>
<protein>
    <recommendedName>
        <fullName evidence="4">DUF1365 domain-containing protein</fullName>
    </recommendedName>
</protein>
<evidence type="ECO:0000256" key="1">
    <source>
        <dbReference type="SAM" id="MobiDB-lite"/>
    </source>
</evidence>
<name>A0A1Y2M8P3_EPING</name>
<dbReference type="OMA" id="DVWMKDF"/>
<feature type="region of interest" description="Disordered" evidence="1">
    <location>
        <begin position="244"/>
        <end position="267"/>
    </location>
</feature>
<dbReference type="PANTHER" id="PTHR33973">
    <property type="entry name" value="OS07G0153300 PROTEIN"/>
    <property type="match status" value="1"/>
</dbReference>
<dbReference type="InParanoid" id="A0A1Y2M8P3"/>
<accession>A0A1Y2M8P3</accession>
<proteinExistence type="predicted"/>
<keyword evidence="3" id="KW-1185">Reference proteome</keyword>
<evidence type="ECO:0000313" key="2">
    <source>
        <dbReference type="EMBL" id="OSS51857.1"/>
    </source>
</evidence>
<reference evidence="2 3" key="1">
    <citation type="journal article" date="2017" name="Genome Announc.">
        <title>Genome sequence of the saprophytic ascomycete Epicoccum nigrum ICMP 19927 strain isolated from New Zealand.</title>
        <authorList>
            <person name="Fokin M."/>
            <person name="Fleetwood D."/>
            <person name="Weir B.S."/>
            <person name="Villas-Boas S.G."/>
        </authorList>
    </citation>
    <scope>NUCLEOTIDE SEQUENCE [LARGE SCALE GENOMIC DNA]</scope>
    <source>
        <strain evidence="2 3">ICMP 19927</strain>
    </source>
</reference>
<dbReference type="InterPro" id="IPR010775">
    <property type="entry name" value="DUF1365"/>
</dbReference>
<dbReference type="EMBL" id="KZ107840">
    <property type="protein sequence ID" value="OSS51857.1"/>
    <property type="molecule type" value="Genomic_DNA"/>
</dbReference>
<gene>
    <name evidence="2" type="ORF">B5807_03679</name>
</gene>